<feature type="transmembrane region" description="Helical" evidence="1">
    <location>
        <begin position="139"/>
        <end position="160"/>
    </location>
</feature>
<evidence type="ECO:0000313" key="2">
    <source>
        <dbReference type="EMBL" id="MCM2674979.1"/>
    </source>
</evidence>
<feature type="transmembrane region" description="Helical" evidence="1">
    <location>
        <begin position="244"/>
        <end position="266"/>
    </location>
</feature>
<dbReference type="EMBL" id="JAMQJY010000001">
    <property type="protein sequence ID" value="MCM2674979.1"/>
    <property type="molecule type" value="Genomic_DNA"/>
</dbReference>
<dbReference type="InterPro" id="IPR014194">
    <property type="entry name" value="Spore_III_AE"/>
</dbReference>
<dbReference type="RefSeq" id="WP_251605151.1">
    <property type="nucleotide sequence ID" value="NZ_JAMQJY010000001.1"/>
</dbReference>
<sequence>MRRWIIATITGILFLLYPSLVLAVDGQEPVDEETLSDESSFIDRQIERLQLDEIQAYWEQVSTEYGGFLPESQKGSFKDFITGEKQFQIKEWGLGLVKFLLHELIVNSKLLGMLILLTLFSQILQSIQNAFESQNVSKAAYAVTYLVLMILAINSFYVAITYATEAINSMIHFMIALLPLLLALMASIGSLASSALFHPLIIFLVNTSGILVNQFVLPLLFFSAVLGIISTLSDHYKVSKLADFFRNIAVGLLGIFMTVFLGVISVQGASSAATDGLTIRTAKFIAGNFIPVVGKMFTDATDTVMSASVLLKNTVGMTGLGILFMICVFPLLKVLSLGIIFNLSAAVLQPLGGGPIIECLSIIGKSVMYVFAALALVSLMFFLAVTLMVAASNLSFMMR</sequence>
<feature type="transmembrane region" description="Helical" evidence="1">
    <location>
        <begin position="110"/>
        <end position="127"/>
    </location>
</feature>
<evidence type="ECO:0000256" key="1">
    <source>
        <dbReference type="SAM" id="Phobius"/>
    </source>
</evidence>
<feature type="transmembrane region" description="Helical" evidence="1">
    <location>
        <begin position="215"/>
        <end position="232"/>
    </location>
</feature>
<feature type="transmembrane region" description="Helical" evidence="1">
    <location>
        <begin position="166"/>
        <end position="184"/>
    </location>
</feature>
<keyword evidence="3" id="KW-1185">Reference proteome</keyword>
<keyword evidence="1" id="KW-1133">Transmembrane helix</keyword>
<name>A0ABT0XGH7_9BACI</name>
<comment type="caution">
    <text evidence="2">The sequence shown here is derived from an EMBL/GenBank/DDBJ whole genome shotgun (WGS) entry which is preliminary data.</text>
</comment>
<protein>
    <submittedName>
        <fullName evidence="2">Stage III sporulation protein AE</fullName>
    </submittedName>
</protein>
<dbReference type="NCBIfam" id="TIGR02829">
    <property type="entry name" value="spore_III_AE"/>
    <property type="match status" value="1"/>
</dbReference>
<evidence type="ECO:0000313" key="3">
    <source>
        <dbReference type="Proteomes" id="UP001203665"/>
    </source>
</evidence>
<feature type="transmembrane region" description="Helical" evidence="1">
    <location>
        <begin position="314"/>
        <end position="332"/>
    </location>
</feature>
<organism evidence="2 3">
    <name type="scientific">Alkalicoccobacillus plakortidis</name>
    <dbReference type="NCBI Taxonomy" id="444060"/>
    <lineage>
        <taxon>Bacteria</taxon>
        <taxon>Bacillati</taxon>
        <taxon>Bacillota</taxon>
        <taxon>Bacilli</taxon>
        <taxon>Bacillales</taxon>
        <taxon>Bacillaceae</taxon>
        <taxon>Alkalicoccobacillus</taxon>
    </lineage>
</organism>
<accession>A0ABT0XGH7</accession>
<dbReference type="Pfam" id="PF09546">
    <property type="entry name" value="Spore_III_AE"/>
    <property type="match status" value="1"/>
</dbReference>
<proteinExistence type="predicted"/>
<feature type="transmembrane region" description="Helical" evidence="1">
    <location>
        <begin position="369"/>
        <end position="391"/>
    </location>
</feature>
<gene>
    <name evidence="2" type="primary">spoIIIAE</name>
    <name evidence="2" type="ORF">NDM98_05355</name>
</gene>
<reference evidence="2" key="1">
    <citation type="submission" date="2022-06" db="EMBL/GenBank/DDBJ databases">
        <title>Alkalicoccobacillus porphyridii sp. nov., isolated from a marine red alga, Porphyridium purpureum and reclassification of Shouchella plakortidis and Shouchella gibsonii as Alkalicoccobacillus plakortidis comb. nov. and Alkalicoccobacillus gibsonii comb. nov.</title>
        <authorList>
            <person name="Kim K.H."/>
            <person name="Lee J.K."/>
            <person name="Han D.M."/>
            <person name="Baek J.H."/>
            <person name="Jeon C.O."/>
        </authorList>
    </citation>
    <scope>NUCLEOTIDE SEQUENCE</scope>
    <source>
        <strain evidence="2">DSM 19153</strain>
    </source>
</reference>
<keyword evidence="1" id="KW-0812">Transmembrane</keyword>
<keyword evidence="1" id="KW-0472">Membrane</keyword>
<dbReference type="Proteomes" id="UP001203665">
    <property type="component" value="Unassembled WGS sequence"/>
</dbReference>